<dbReference type="EMBL" id="VMNH01000003">
    <property type="protein sequence ID" value="TVO78366.1"/>
    <property type="molecule type" value="Genomic_DNA"/>
</dbReference>
<gene>
    <name evidence="2" type="ORF">FHP88_01470</name>
</gene>
<name>A0A557SLR3_9GAMM</name>
<accession>A0A557SLR3</accession>
<organism evidence="2 3">
    <name type="scientific">Sedimenticola selenatireducens</name>
    <dbReference type="NCBI Taxonomy" id="191960"/>
    <lineage>
        <taxon>Bacteria</taxon>
        <taxon>Pseudomonadati</taxon>
        <taxon>Pseudomonadota</taxon>
        <taxon>Gammaproteobacteria</taxon>
        <taxon>Chromatiales</taxon>
        <taxon>Sedimenticolaceae</taxon>
        <taxon>Sedimenticola</taxon>
    </lineage>
</organism>
<dbReference type="Proteomes" id="UP000316649">
    <property type="component" value="Unassembled WGS sequence"/>
</dbReference>
<dbReference type="RefSeq" id="WP_144357211.1">
    <property type="nucleotide sequence ID" value="NZ_VMNH01000003.1"/>
</dbReference>
<dbReference type="InterPro" id="IPR013096">
    <property type="entry name" value="Cupin_2"/>
</dbReference>
<dbReference type="InterPro" id="IPR014710">
    <property type="entry name" value="RmlC-like_jellyroll"/>
</dbReference>
<keyword evidence="3" id="KW-1185">Reference proteome</keyword>
<reference evidence="2 3" key="1">
    <citation type="submission" date="2019-07" db="EMBL/GenBank/DDBJ databases">
        <title>The pathways for chlorine oxyanion respiration interact through the shared metabolite chlorate.</title>
        <authorList>
            <person name="Barnum T.P."/>
            <person name="Cheng Y."/>
            <person name="Hill K.A."/>
            <person name="Lucas L.N."/>
            <person name="Carlson H.K."/>
            <person name="Coates J.D."/>
        </authorList>
    </citation>
    <scope>NUCLEOTIDE SEQUENCE [LARGE SCALE GENOMIC DNA]</scope>
    <source>
        <strain evidence="2 3">BK-1</strain>
    </source>
</reference>
<comment type="caution">
    <text evidence="2">The sequence shown here is derived from an EMBL/GenBank/DDBJ whole genome shotgun (WGS) entry which is preliminary data.</text>
</comment>
<feature type="domain" description="Cupin type-2" evidence="1">
    <location>
        <begin position="37"/>
        <end position="98"/>
    </location>
</feature>
<dbReference type="AlphaFoldDB" id="A0A557SLR3"/>
<evidence type="ECO:0000259" key="1">
    <source>
        <dbReference type="Pfam" id="PF07883"/>
    </source>
</evidence>
<evidence type="ECO:0000313" key="3">
    <source>
        <dbReference type="Proteomes" id="UP000316649"/>
    </source>
</evidence>
<dbReference type="Gene3D" id="2.60.120.10">
    <property type="entry name" value="Jelly Rolls"/>
    <property type="match status" value="1"/>
</dbReference>
<sequence>MQPVNLLKEFGQALNQEQFETLLENPHIRLQRIISPPAFRSEPFQQPEDEWVLVLQGEGILEIADEQITLGVGDSLLIPAGTPHRVITTSIDPHCIWLAFHLATRVTDPVNA</sequence>
<dbReference type="SUPFAM" id="SSF51182">
    <property type="entry name" value="RmlC-like cupins"/>
    <property type="match status" value="1"/>
</dbReference>
<proteinExistence type="predicted"/>
<dbReference type="OrthoDB" id="9798585at2"/>
<dbReference type="InterPro" id="IPR011051">
    <property type="entry name" value="RmlC_Cupin_sf"/>
</dbReference>
<evidence type="ECO:0000313" key="2">
    <source>
        <dbReference type="EMBL" id="TVO78366.1"/>
    </source>
</evidence>
<dbReference type="CDD" id="cd06981">
    <property type="entry name" value="cupin_reut_a1446"/>
    <property type="match status" value="1"/>
</dbReference>
<protein>
    <submittedName>
        <fullName evidence="2">Cupin domain-containing protein</fullName>
    </submittedName>
</protein>
<dbReference type="Pfam" id="PF07883">
    <property type="entry name" value="Cupin_2"/>
    <property type="match status" value="1"/>
</dbReference>